<dbReference type="PANTHER" id="PTHR22946:SF0">
    <property type="entry name" value="DIENELACTONE HYDROLASE DOMAIN-CONTAINING PROTEIN"/>
    <property type="match status" value="1"/>
</dbReference>
<dbReference type="SUPFAM" id="SSF53474">
    <property type="entry name" value="alpha/beta-Hydrolases"/>
    <property type="match status" value="1"/>
</dbReference>
<evidence type="ECO:0000313" key="2">
    <source>
        <dbReference type="EMBL" id="CAJ0566886.1"/>
    </source>
</evidence>
<evidence type="ECO:0000259" key="1">
    <source>
        <dbReference type="Pfam" id="PF01738"/>
    </source>
</evidence>
<dbReference type="Gene3D" id="3.40.50.1820">
    <property type="entry name" value="alpha/beta hydrolase"/>
    <property type="match status" value="1"/>
</dbReference>
<accession>A0AA36CDA1</accession>
<dbReference type="AlphaFoldDB" id="A0AA36CDA1"/>
<feature type="non-terminal residue" evidence="2">
    <location>
        <position position="243"/>
    </location>
</feature>
<comment type="caution">
    <text evidence="2">The sequence shown here is derived from an EMBL/GenBank/DDBJ whole genome shotgun (WGS) entry which is preliminary data.</text>
</comment>
<sequence>MVFKSEPFEYKDSNGDVFEGYLAYPPDASASKKYPGVVVYHAFGGCTEFEKEKAQELAKLGYVALAADVYGKEKIGQTKEENFAICKALIGERETTLKRRTLATLDAFSKDPRVNTDKLGATGYCFGGLICLDLARYGAPLKGVVSFHGTLLPLPNAEHTPISTAIQVHHGDLDQRINEQIPAFLDEMRARKADWHFTTYSDAEHGFTEPKAHLIDHPGVSYNAKADKRSWAAMVNFFAEIFA</sequence>
<gene>
    <name evidence="2" type="ORF">MSPICULIGERA_LOCUS5469</name>
</gene>
<dbReference type="Pfam" id="PF01738">
    <property type="entry name" value="DLH"/>
    <property type="match status" value="1"/>
</dbReference>
<dbReference type="PANTHER" id="PTHR22946">
    <property type="entry name" value="DIENELACTONE HYDROLASE DOMAIN-CONTAINING PROTEIN-RELATED"/>
    <property type="match status" value="1"/>
</dbReference>
<protein>
    <recommendedName>
        <fullName evidence="1">Dienelactone hydrolase domain-containing protein</fullName>
    </recommendedName>
</protein>
<dbReference type="InterPro" id="IPR002925">
    <property type="entry name" value="Dienelactn_hydro"/>
</dbReference>
<dbReference type="EMBL" id="CATQJA010001347">
    <property type="protein sequence ID" value="CAJ0566886.1"/>
    <property type="molecule type" value="Genomic_DNA"/>
</dbReference>
<dbReference type="GO" id="GO:0016787">
    <property type="term" value="F:hydrolase activity"/>
    <property type="evidence" value="ECO:0007669"/>
    <property type="project" value="InterPro"/>
</dbReference>
<keyword evidence="3" id="KW-1185">Reference proteome</keyword>
<feature type="domain" description="Dienelactone hydrolase" evidence="1">
    <location>
        <begin position="18"/>
        <end position="241"/>
    </location>
</feature>
<dbReference type="Proteomes" id="UP001177023">
    <property type="component" value="Unassembled WGS sequence"/>
</dbReference>
<evidence type="ECO:0000313" key="3">
    <source>
        <dbReference type="Proteomes" id="UP001177023"/>
    </source>
</evidence>
<reference evidence="2" key="1">
    <citation type="submission" date="2023-06" db="EMBL/GenBank/DDBJ databases">
        <authorList>
            <person name="Delattre M."/>
        </authorList>
    </citation>
    <scope>NUCLEOTIDE SEQUENCE</scope>
    <source>
        <strain evidence="2">AF72</strain>
    </source>
</reference>
<organism evidence="2 3">
    <name type="scientific">Mesorhabditis spiculigera</name>
    <dbReference type="NCBI Taxonomy" id="96644"/>
    <lineage>
        <taxon>Eukaryota</taxon>
        <taxon>Metazoa</taxon>
        <taxon>Ecdysozoa</taxon>
        <taxon>Nematoda</taxon>
        <taxon>Chromadorea</taxon>
        <taxon>Rhabditida</taxon>
        <taxon>Rhabditina</taxon>
        <taxon>Rhabditomorpha</taxon>
        <taxon>Rhabditoidea</taxon>
        <taxon>Rhabditidae</taxon>
        <taxon>Mesorhabditinae</taxon>
        <taxon>Mesorhabditis</taxon>
    </lineage>
</organism>
<name>A0AA36CDA1_9BILA</name>
<dbReference type="InterPro" id="IPR029058">
    <property type="entry name" value="AB_hydrolase_fold"/>
</dbReference>
<dbReference type="InterPro" id="IPR050261">
    <property type="entry name" value="FrsA_esterase"/>
</dbReference>
<proteinExistence type="predicted"/>